<dbReference type="Proteomes" id="UP001392437">
    <property type="component" value="Unassembled WGS sequence"/>
</dbReference>
<dbReference type="AlphaFoldDB" id="A0AAW0QZ65"/>
<keyword evidence="2" id="KW-1185">Reference proteome</keyword>
<evidence type="ECO:0000313" key="2">
    <source>
        <dbReference type="Proteomes" id="UP001392437"/>
    </source>
</evidence>
<name>A0AAW0QZ65_9PEZI</name>
<proteinExistence type="predicted"/>
<comment type="caution">
    <text evidence="1">The sequence shown here is derived from an EMBL/GenBank/DDBJ whole genome shotgun (WGS) entry which is preliminary data.</text>
</comment>
<reference evidence="1 2" key="1">
    <citation type="submission" date="2023-01" db="EMBL/GenBank/DDBJ databases">
        <title>Analysis of 21 Apiospora genomes using comparative genomics revels a genus with tremendous synthesis potential of carbohydrate active enzymes and secondary metabolites.</title>
        <authorList>
            <person name="Sorensen T."/>
        </authorList>
    </citation>
    <scope>NUCLEOTIDE SEQUENCE [LARGE SCALE GENOMIC DNA]</scope>
    <source>
        <strain evidence="1 2">CBS 117206</strain>
    </source>
</reference>
<organism evidence="1 2">
    <name type="scientific">Apiospora kogelbergensis</name>
    <dbReference type="NCBI Taxonomy" id="1337665"/>
    <lineage>
        <taxon>Eukaryota</taxon>
        <taxon>Fungi</taxon>
        <taxon>Dikarya</taxon>
        <taxon>Ascomycota</taxon>
        <taxon>Pezizomycotina</taxon>
        <taxon>Sordariomycetes</taxon>
        <taxon>Xylariomycetidae</taxon>
        <taxon>Amphisphaeriales</taxon>
        <taxon>Apiosporaceae</taxon>
        <taxon>Apiospora</taxon>
    </lineage>
</organism>
<accession>A0AAW0QZ65</accession>
<gene>
    <name evidence="1" type="ORF">PG999_004394</name>
</gene>
<dbReference type="EMBL" id="JAQQWP010000004">
    <property type="protein sequence ID" value="KAK8120274.1"/>
    <property type="molecule type" value="Genomic_DNA"/>
</dbReference>
<protein>
    <submittedName>
        <fullName evidence="1">Uncharacterized protein</fullName>
    </submittedName>
</protein>
<sequence length="108" mass="11969">MADTSIVGRALVVGPKVRVRDDGEIYEVTELLPQGGGTTNRNSQRNPSHAKGVVTSSWEVYVHDYDLMVVANRRILRTLNQIEAIRGWAGRVKDIFMAVGMMLGLVED</sequence>
<evidence type="ECO:0000313" key="1">
    <source>
        <dbReference type="EMBL" id="KAK8120274.1"/>
    </source>
</evidence>